<dbReference type="STRING" id="1817893.AUJ66_01950"/>
<evidence type="ECO:0000313" key="8">
    <source>
        <dbReference type="EMBL" id="OIN97958.1"/>
    </source>
</evidence>
<dbReference type="InterPro" id="IPR001733">
    <property type="entry name" value="Peptidase_S26B"/>
</dbReference>
<evidence type="ECO:0000256" key="3">
    <source>
        <dbReference type="ARBA" id="ARBA00022692"/>
    </source>
</evidence>
<dbReference type="PANTHER" id="PTHR10806:SF6">
    <property type="entry name" value="SIGNAL PEPTIDASE COMPLEX CATALYTIC SUBUNIT SEC11"/>
    <property type="match status" value="1"/>
</dbReference>
<dbReference type="GO" id="GO:0009003">
    <property type="term" value="F:signal peptidase activity"/>
    <property type="evidence" value="ECO:0007669"/>
    <property type="project" value="UniProtKB-EC"/>
</dbReference>
<evidence type="ECO:0000256" key="5">
    <source>
        <dbReference type="ARBA" id="ARBA00023136"/>
    </source>
</evidence>
<keyword evidence="2" id="KW-0645">Protease</keyword>
<dbReference type="GO" id="GO:0006465">
    <property type="term" value="P:signal peptide processing"/>
    <property type="evidence" value="ECO:0007669"/>
    <property type="project" value="UniProtKB-UniRule"/>
</dbReference>
<evidence type="ECO:0000256" key="4">
    <source>
        <dbReference type="ARBA" id="ARBA00022989"/>
    </source>
</evidence>
<dbReference type="AlphaFoldDB" id="A0A1J4SIS7"/>
<evidence type="ECO:0000256" key="6">
    <source>
        <dbReference type="NCBIfam" id="TIGR02228"/>
    </source>
</evidence>
<evidence type="ECO:0000259" key="7">
    <source>
        <dbReference type="Pfam" id="PF00717"/>
    </source>
</evidence>
<dbReference type="PANTHER" id="PTHR10806">
    <property type="entry name" value="SIGNAL PEPTIDASE COMPLEX CATALYTIC SUBUNIT SEC11"/>
    <property type="match status" value="1"/>
</dbReference>
<dbReference type="Pfam" id="PF00717">
    <property type="entry name" value="Peptidase_S24"/>
    <property type="match status" value="1"/>
</dbReference>
<organism evidence="8 9">
    <name type="scientific">Candidatus Desantisbacteria bacterium CG1_02_38_46</name>
    <dbReference type="NCBI Taxonomy" id="1817893"/>
    <lineage>
        <taxon>Bacteria</taxon>
        <taxon>Candidatus Desantisiibacteriota</taxon>
    </lineage>
</organism>
<dbReference type="Proteomes" id="UP000182278">
    <property type="component" value="Unassembled WGS sequence"/>
</dbReference>
<keyword evidence="5" id="KW-0472">Membrane</keyword>
<feature type="domain" description="Peptidase S24/S26A/S26B/S26C" evidence="7">
    <location>
        <begin position="8"/>
        <end position="84"/>
    </location>
</feature>
<proteinExistence type="predicted"/>
<dbReference type="EMBL" id="MNUO01000030">
    <property type="protein sequence ID" value="OIN97958.1"/>
    <property type="molecule type" value="Genomic_DNA"/>
</dbReference>
<evidence type="ECO:0000256" key="2">
    <source>
        <dbReference type="ARBA" id="ARBA00022670"/>
    </source>
</evidence>
<dbReference type="SUPFAM" id="SSF51306">
    <property type="entry name" value="LexA/Signal peptidase"/>
    <property type="match status" value="1"/>
</dbReference>
<accession>A0A1J4SIS7</accession>
<evidence type="ECO:0000313" key="9">
    <source>
        <dbReference type="Proteomes" id="UP000182278"/>
    </source>
</evidence>
<dbReference type="InterPro" id="IPR036286">
    <property type="entry name" value="LexA/Signal_pep-like_sf"/>
</dbReference>
<dbReference type="InterPro" id="IPR015927">
    <property type="entry name" value="Peptidase_S24_S26A/B/C"/>
</dbReference>
<reference evidence="8 9" key="1">
    <citation type="journal article" date="2016" name="Environ. Microbiol.">
        <title>Genomic resolution of a cold subsurface aquifer community provides metabolic insights for novel microbes adapted to high CO concentrations.</title>
        <authorList>
            <person name="Probst A.J."/>
            <person name="Castelle C.J."/>
            <person name="Singh A."/>
            <person name="Brown C.T."/>
            <person name="Anantharaman K."/>
            <person name="Sharon I."/>
            <person name="Hug L.A."/>
            <person name="Burstein D."/>
            <person name="Emerson J.B."/>
            <person name="Thomas B.C."/>
            <person name="Banfield J.F."/>
        </authorList>
    </citation>
    <scope>NUCLEOTIDE SEQUENCE [LARGE SCALE GENOMIC DNA]</scope>
    <source>
        <strain evidence="8">CG1_02_38_46</strain>
    </source>
</reference>
<dbReference type="GO" id="GO:0016020">
    <property type="term" value="C:membrane"/>
    <property type="evidence" value="ECO:0007669"/>
    <property type="project" value="UniProtKB-SubCell"/>
</dbReference>
<dbReference type="CDD" id="cd06462">
    <property type="entry name" value="Peptidase_S24_S26"/>
    <property type="match status" value="1"/>
</dbReference>
<name>A0A1J4SIS7_9BACT</name>
<dbReference type="EC" id="3.4.21.89" evidence="6"/>
<evidence type="ECO:0000256" key="1">
    <source>
        <dbReference type="ARBA" id="ARBA00004370"/>
    </source>
</evidence>
<dbReference type="Gene3D" id="2.10.109.10">
    <property type="entry name" value="Umud Fragment, subunit A"/>
    <property type="match status" value="1"/>
</dbReference>
<dbReference type="GO" id="GO:0004252">
    <property type="term" value="F:serine-type endopeptidase activity"/>
    <property type="evidence" value="ECO:0007669"/>
    <property type="project" value="UniProtKB-UniRule"/>
</dbReference>
<comment type="subcellular location">
    <subcellularLocation>
        <location evidence="1">Membrane</location>
    </subcellularLocation>
</comment>
<protein>
    <recommendedName>
        <fullName evidence="6">Signal peptidase I</fullName>
        <ecNumber evidence="6">3.4.21.89</ecNumber>
    </recommendedName>
</protein>
<sequence length="169" mass="19539">MEKFKKDDVVELIKEIMDKGACLRFRTTVGASMHPFIRDGDILWVKPVNASEIKIGDVIFYRNSNGGITVHRLIKKISKNGKLSFLTKGDSVSGVDEIIYPEQVQGKVIIIEHNKWRIRIDRGPGRIVGFLWARISMFSPWVYYPFRKIKRLFLKIKVSLKRTCAKKIC</sequence>
<keyword evidence="2" id="KW-0378">Hydrolase</keyword>
<gene>
    <name evidence="8" type="ORF">AUJ66_01950</name>
</gene>
<keyword evidence="4" id="KW-1133">Transmembrane helix</keyword>
<comment type="caution">
    <text evidence="8">The sequence shown here is derived from an EMBL/GenBank/DDBJ whole genome shotgun (WGS) entry which is preliminary data.</text>
</comment>
<dbReference type="NCBIfam" id="TIGR02228">
    <property type="entry name" value="sigpep_I_arch"/>
    <property type="match status" value="1"/>
</dbReference>
<keyword evidence="3" id="KW-0812">Transmembrane</keyword>